<evidence type="ECO:0000259" key="10">
    <source>
        <dbReference type="PROSITE" id="PS50800"/>
    </source>
</evidence>
<keyword evidence="5" id="KW-0508">mRNA splicing</keyword>
<dbReference type="SMART" id="SM00513">
    <property type="entry name" value="SAP"/>
    <property type="match status" value="1"/>
</dbReference>
<dbReference type="SUPFAM" id="SSF54928">
    <property type="entry name" value="RNA-binding domain, RBD"/>
    <property type="match status" value="2"/>
</dbReference>
<sequence>MKKQDISDLRVVDLKKELQTRNISASGNKADLVKRLTSAIEAEEIPENSPERYQSSPELKNDSCLNVNQEHDTFNRQDKINPSISQSSSSSEESKPLISQLEDHKDVENLSSTIDIKPVFTDINNMPSLNNLPSLPKAEPQNNYEQNSSSQNSPINIKTEEQSIKKSISESNEGKIEDNNTSNKNGYSSSIENSNNNNSDSVAFNKNNVAVDKLSTYDKEKELRMKLEQSRRELPIEKSIDPDTRQSSRHPEEFPDRKKSGPDRERDRELDRREVRDRNKDRKSERERNIDSRDKDNSRRKSNERDYDRNNKRNPEISSRADKDSKDYIIDSNPENLYPDHKDSSESIIGGSISKDISSKDMTENHSRRRSESRKRRRERGRSRDATENEDRKRGRDSERDRGKDRGRDRDRDRDRRSKRDSERRRSRTRSTGRGDRDRNRRDGERSSRNRSRSGSYSGSRNRDRKREGESRSSRDVVPLHLRERKLNMWDLAPPGFESMSAKEAKDAGLFPPPGQSLGSRNVASFNPSVLMEQKMRDEASRDGRDMDMKTSLLARQMRRIYVGNIPYGCVEDSIAAFFNKLMIDQGFAPESEYPVVGVQINHAKNYAFVEFRTNEQATLGMSLDGVQFQAQNLKIRRPKDYLPPAGQPPDPAPLTGYSNSEGFMGQSRGNSFGIPSMVSESPFKIYIGNIPTYLTDDQVIELLLTFGQLKSFILVKDNMTGTSKGFAFCEYSDTNVTDIACTGLNNMELGDRRIIVQRASVGSRTNQLPSQMMGMQPGVMPMGVPGGLLPSNLTGDNIQPTTILQLLNMVGNDELVDDDEYNDILEDVRDECGKFGTVEMLKIPRPVEGVKVNGVGKIFVKFQNVSEATTALRALAGRKFADRTVIVSYLTESDFYSENF</sequence>
<feature type="compositionally biased region" description="Basic and acidic residues" evidence="8">
    <location>
        <begin position="461"/>
        <end position="475"/>
    </location>
</feature>
<feature type="compositionally biased region" description="Low complexity" evidence="8">
    <location>
        <begin position="185"/>
        <end position="204"/>
    </location>
</feature>
<dbReference type="Gene3D" id="1.10.720.30">
    <property type="entry name" value="SAP domain"/>
    <property type="match status" value="1"/>
</dbReference>
<dbReference type="InterPro" id="IPR000504">
    <property type="entry name" value="RRM_dom"/>
</dbReference>
<dbReference type="InterPro" id="IPR035979">
    <property type="entry name" value="RBD_domain_sf"/>
</dbReference>
<dbReference type="SMART" id="SM00360">
    <property type="entry name" value="RRM"/>
    <property type="match status" value="3"/>
</dbReference>
<keyword evidence="4 7" id="KW-0694">RNA-binding</keyword>
<evidence type="ECO:0000256" key="2">
    <source>
        <dbReference type="ARBA" id="ARBA00022664"/>
    </source>
</evidence>
<feature type="domain" description="RRM" evidence="9">
    <location>
        <begin position="684"/>
        <end position="762"/>
    </location>
</feature>
<comment type="subcellular location">
    <subcellularLocation>
        <location evidence="1">Nucleus</location>
    </subcellularLocation>
</comment>
<dbReference type="CDD" id="cd12232">
    <property type="entry name" value="RRM3_U2AF65"/>
    <property type="match status" value="1"/>
</dbReference>
<evidence type="ECO:0000256" key="4">
    <source>
        <dbReference type="ARBA" id="ARBA00022884"/>
    </source>
</evidence>
<dbReference type="NCBIfam" id="TIGR01642">
    <property type="entry name" value="U2AF_lg"/>
    <property type="match status" value="1"/>
</dbReference>
<dbReference type="CDD" id="cd12231">
    <property type="entry name" value="RRM2_U2AF65"/>
    <property type="match status" value="1"/>
</dbReference>
<dbReference type="Pfam" id="PF02037">
    <property type="entry name" value="SAP"/>
    <property type="match status" value="1"/>
</dbReference>
<feature type="region of interest" description="Disordered" evidence="8">
    <location>
        <begin position="128"/>
        <end position="204"/>
    </location>
</feature>
<dbReference type="SUPFAM" id="SSF68906">
    <property type="entry name" value="SAP domain"/>
    <property type="match status" value="1"/>
</dbReference>
<evidence type="ECO:0000259" key="9">
    <source>
        <dbReference type="PROSITE" id="PS50102"/>
    </source>
</evidence>
<dbReference type="Gene3D" id="3.30.70.330">
    <property type="match status" value="3"/>
</dbReference>
<comment type="caution">
    <text evidence="11">The sequence shown here is derived from an EMBL/GenBank/DDBJ whole genome shotgun (WGS) entry which is preliminary data.</text>
</comment>
<dbReference type="GO" id="GO:0006397">
    <property type="term" value="P:mRNA processing"/>
    <property type="evidence" value="ECO:0007669"/>
    <property type="project" value="UniProtKB-KW"/>
</dbReference>
<dbReference type="OrthoDB" id="10266058at2759"/>
<dbReference type="InterPro" id="IPR003034">
    <property type="entry name" value="SAP_dom"/>
</dbReference>
<keyword evidence="6" id="KW-0539">Nucleus</keyword>
<evidence type="ECO:0000256" key="7">
    <source>
        <dbReference type="PROSITE-ProRule" id="PRU00176"/>
    </source>
</evidence>
<dbReference type="GO" id="GO:0003723">
    <property type="term" value="F:RNA binding"/>
    <property type="evidence" value="ECO:0007669"/>
    <property type="project" value="UniProtKB-UniRule"/>
</dbReference>
<proteinExistence type="predicted"/>
<feature type="compositionally biased region" description="Low complexity" evidence="8">
    <location>
        <begin position="346"/>
        <end position="356"/>
    </location>
</feature>
<feature type="compositionally biased region" description="Basic residues" evidence="8">
    <location>
        <begin position="367"/>
        <end position="381"/>
    </location>
</feature>
<dbReference type="EMBL" id="LSSM01000376">
    <property type="protein sequence ID" value="OMJ29103.1"/>
    <property type="molecule type" value="Genomic_DNA"/>
</dbReference>
<feature type="domain" description="RRM" evidence="9">
    <location>
        <begin position="559"/>
        <end position="641"/>
    </location>
</feature>
<feature type="region of interest" description="Disordered" evidence="8">
    <location>
        <begin position="225"/>
        <end position="479"/>
    </location>
</feature>
<feature type="compositionally biased region" description="Basic and acidic residues" evidence="8">
    <location>
        <begin position="158"/>
        <end position="178"/>
    </location>
</feature>
<reference evidence="12" key="1">
    <citation type="submission" date="2017-01" db="EMBL/GenBank/DDBJ databases">
        <authorList>
            <person name="Wang Y."/>
            <person name="White M."/>
            <person name="Kvist S."/>
            <person name="Moncalvo J.-M."/>
        </authorList>
    </citation>
    <scope>NUCLEOTIDE SEQUENCE [LARGE SCALE GENOMIC DNA]</scope>
    <source>
        <strain evidence="12">ID-206-W2</strain>
    </source>
</reference>
<evidence type="ECO:0000256" key="6">
    <source>
        <dbReference type="ARBA" id="ARBA00023242"/>
    </source>
</evidence>
<feature type="compositionally biased region" description="Basic and acidic residues" evidence="8">
    <location>
        <begin position="69"/>
        <end position="79"/>
    </location>
</feature>
<dbReference type="InterPro" id="IPR036361">
    <property type="entry name" value="SAP_dom_sf"/>
</dbReference>
<evidence type="ECO:0000256" key="8">
    <source>
        <dbReference type="SAM" id="MobiDB-lite"/>
    </source>
</evidence>
<evidence type="ECO:0000256" key="5">
    <source>
        <dbReference type="ARBA" id="ARBA00023187"/>
    </source>
</evidence>
<dbReference type="PANTHER" id="PTHR23139">
    <property type="entry name" value="RNA-BINDING PROTEIN"/>
    <property type="match status" value="1"/>
</dbReference>
<dbReference type="AlphaFoldDB" id="A0A1R1YQD3"/>
<feature type="compositionally biased region" description="Basic and acidic residues" evidence="8">
    <location>
        <begin position="225"/>
        <end position="329"/>
    </location>
</feature>
<name>A0A1R1YQD3_9FUNG</name>
<evidence type="ECO:0000313" key="12">
    <source>
        <dbReference type="Proteomes" id="UP000187429"/>
    </source>
</evidence>
<dbReference type="CDD" id="cd12230">
    <property type="entry name" value="RRM1_U2AF65"/>
    <property type="match status" value="1"/>
</dbReference>
<organism evidence="11 12">
    <name type="scientific">Smittium culicis</name>
    <dbReference type="NCBI Taxonomy" id="133412"/>
    <lineage>
        <taxon>Eukaryota</taxon>
        <taxon>Fungi</taxon>
        <taxon>Fungi incertae sedis</taxon>
        <taxon>Zoopagomycota</taxon>
        <taxon>Kickxellomycotina</taxon>
        <taxon>Harpellomycetes</taxon>
        <taxon>Harpellales</taxon>
        <taxon>Legeriomycetaceae</taxon>
        <taxon>Smittium</taxon>
    </lineage>
</organism>
<feature type="compositionally biased region" description="Low complexity" evidence="8">
    <location>
        <begin position="82"/>
        <end position="100"/>
    </location>
</feature>
<feature type="domain" description="SAP" evidence="10">
    <location>
        <begin position="6"/>
        <end position="40"/>
    </location>
</feature>
<feature type="compositionally biased region" description="Polar residues" evidence="8">
    <location>
        <begin position="51"/>
        <end position="68"/>
    </location>
</feature>
<feature type="compositionally biased region" description="Low complexity" evidence="8">
    <location>
        <begin position="128"/>
        <end position="153"/>
    </location>
</feature>
<dbReference type="Pfam" id="PF00076">
    <property type="entry name" value="RRM_1"/>
    <property type="match status" value="3"/>
</dbReference>
<protein>
    <submittedName>
        <fullName evidence="11">Splicing factor U2AF 50 kDa subunit</fullName>
    </submittedName>
</protein>
<feature type="domain" description="RRM" evidence="9">
    <location>
        <begin position="803"/>
        <end position="893"/>
    </location>
</feature>
<evidence type="ECO:0000256" key="3">
    <source>
        <dbReference type="ARBA" id="ARBA00022737"/>
    </source>
</evidence>
<keyword evidence="2" id="KW-0507">mRNA processing</keyword>
<dbReference type="Proteomes" id="UP000187429">
    <property type="component" value="Unassembled WGS sequence"/>
</dbReference>
<feature type="compositionally biased region" description="Basic and acidic residues" evidence="8">
    <location>
        <begin position="382"/>
        <end position="424"/>
    </location>
</feature>
<dbReference type="PROSITE" id="PS50102">
    <property type="entry name" value="RRM"/>
    <property type="match status" value="3"/>
</dbReference>
<feature type="region of interest" description="Disordered" evidence="8">
    <location>
        <begin position="42"/>
        <end position="104"/>
    </location>
</feature>
<dbReference type="InterPro" id="IPR006529">
    <property type="entry name" value="U2AF_lg"/>
</dbReference>
<evidence type="ECO:0000256" key="1">
    <source>
        <dbReference type="ARBA" id="ARBA00004123"/>
    </source>
</evidence>
<dbReference type="PROSITE" id="PS50800">
    <property type="entry name" value="SAP"/>
    <property type="match status" value="1"/>
</dbReference>
<dbReference type="GO" id="GO:0008380">
    <property type="term" value="P:RNA splicing"/>
    <property type="evidence" value="ECO:0007669"/>
    <property type="project" value="UniProtKB-KW"/>
</dbReference>
<dbReference type="GO" id="GO:0005634">
    <property type="term" value="C:nucleus"/>
    <property type="evidence" value="ECO:0007669"/>
    <property type="project" value="UniProtKB-SubCell"/>
</dbReference>
<feature type="compositionally biased region" description="Basic and acidic residues" evidence="8">
    <location>
        <begin position="357"/>
        <end position="366"/>
    </location>
</feature>
<gene>
    <name evidence="11" type="ORF">AYI69_g1402</name>
</gene>
<evidence type="ECO:0000313" key="11">
    <source>
        <dbReference type="EMBL" id="OMJ29103.1"/>
    </source>
</evidence>
<accession>A0A1R1YQD3</accession>
<keyword evidence="12" id="KW-1185">Reference proteome</keyword>
<dbReference type="FunFam" id="3.30.70.330:FF:000097">
    <property type="entry name" value="U2 snRNP auxiliary factor large subunit"/>
    <property type="match status" value="1"/>
</dbReference>
<feature type="compositionally biased region" description="Basic and acidic residues" evidence="8">
    <location>
        <begin position="433"/>
        <end position="448"/>
    </location>
</feature>
<dbReference type="InterPro" id="IPR012677">
    <property type="entry name" value="Nucleotide-bd_a/b_plait_sf"/>
</dbReference>
<keyword evidence="3" id="KW-0677">Repeat</keyword>